<proteinExistence type="predicted"/>
<name>A0A6N9JG99_9ACTN</name>
<comment type="caution">
    <text evidence="1">The sequence shown here is derived from an EMBL/GenBank/DDBJ whole genome shotgun (WGS) entry which is preliminary data.</text>
</comment>
<dbReference type="AlphaFoldDB" id="A0A6N9JG99"/>
<dbReference type="Proteomes" id="UP000469380">
    <property type="component" value="Unassembled WGS sequence"/>
</dbReference>
<gene>
    <name evidence="1" type="ORF">GT464_00760</name>
</gene>
<protein>
    <submittedName>
        <fullName evidence="1">Uncharacterized protein</fullName>
    </submittedName>
</protein>
<dbReference type="RefSeq" id="WP_161159403.1">
    <property type="nucleotide sequence ID" value="NZ_WWSR01000001.1"/>
</dbReference>
<evidence type="ECO:0000313" key="1">
    <source>
        <dbReference type="EMBL" id="MZJ38491.1"/>
    </source>
</evidence>
<accession>A0A6N9JG99</accession>
<organism evidence="1 2">
    <name type="scientific">Collinsella aerofaciens</name>
    <dbReference type="NCBI Taxonomy" id="74426"/>
    <lineage>
        <taxon>Bacteria</taxon>
        <taxon>Bacillati</taxon>
        <taxon>Actinomycetota</taxon>
        <taxon>Coriobacteriia</taxon>
        <taxon>Coriobacteriales</taxon>
        <taxon>Coriobacteriaceae</taxon>
        <taxon>Collinsella</taxon>
    </lineage>
</organism>
<reference evidence="1 2" key="1">
    <citation type="journal article" date="2019" name="Nat. Med.">
        <title>A library of human gut bacterial isolates paired with longitudinal multiomics data enables mechanistic microbiome research.</title>
        <authorList>
            <person name="Poyet M."/>
            <person name="Groussin M."/>
            <person name="Gibbons S.M."/>
            <person name="Avila-Pacheco J."/>
            <person name="Jiang X."/>
            <person name="Kearney S.M."/>
            <person name="Perrotta A.R."/>
            <person name="Berdy B."/>
            <person name="Zhao S."/>
            <person name="Lieberman T.D."/>
            <person name="Swanson P.K."/>
            <person name="Smith M."/>
            <person name="Roesemann S."/>
            <person name="Alexander J.E."/>
            <person name="Rich S.A."/>
            <person name="Livny J."/>
            <person name="Vlamakis H."/>
            <person name="Clish C."/>
            <person name="Bullock K."/>
            <person name="Deik A."/>
            <person name="Scott J."/>
            <person name="Pierce K.A."/>
            <person name="Xavier R.J."/>
            <person name="Alm E.J."/>
        </authorList>
    </citation>
    <scope>NUCLEOTIDE SEQUENCE [LARGE SCALE GENOMIC DNA]</scope>
    <source>
        <strain evidence="1 2">BIOML-A20</strain>
    </source>
</reference>
<evidence type="ECO:0000313" key="2">
    <source>
        <dbReference type="Proteomes" id="UP000469380"/>
    </source>
</evidence>
<sequence length="344" mass="38420">MSESTRGYADNPETIVHEEIINLIESPELREHLLHNPQLLSGDHYTQIIGGASIEINRKREMLSRLVAAERGSSNETFDWYGPEICIDYIDDCLNALKAVDGNRKVLLISEISFVDNEVGSAITHGPFPVASWQAALTAMKAYADKWSGMTDLSSSSWMVELFNLANDPSCSYPYDGFLQPDYTYYANTSGEIQYICREEEGECGEALDCIVGEIFGPWFKGAYIGLPTPYKKGDILEIDCRPWAPGPCYCLVANSKLDCLYPDGDGQIRCGSIPYGSCFAGWAHTNLMLSPVFKAKKVTQPLPEECAALQEIKLDRIDDLLEECAGNKEKEPGWLDIYRHRAR</sequence>
<dbReference type="EMBL" id="WWSR01000001">
    <property type="protein sequence ID" value="MZJ38491.1"/>
    <property type="molecule type" value="Genomic_DNA"/>
</dbReference>